<dbReference type="InterPro" id="IPR003347">
    <property type="entry name" value="JmjC_dom"/>
</dbReference>
<accession>A0AAD8MDX9</accession>
<reference evidence="7" key="2">
    <citation type="submission" date="2023-05" db="EMBL/GenBank/DDBJ databases">
        <authorList>
            <person name="Schelkunov M.I."/>
        </authorList>
    </citation>
    <scope>NUCLEOTIDE SEQUENCE</scope>
    <source>
        <strain evidence="7">Hsosn_3</strain>
        <tissue evidence="7">Leaf</tissue>
    </source>
</reference>
<dbReference type="GO" id="GO:0032454">
    <property type="term" value="F:histone H3K9 demethylase activity"/>
    <property type="evidence" value="ECO:0007669"/>
    <property type="project" value="InterPro"/>
</dbReference>
<keyword evidence="4" id="KW-0539">Nucleus</keyword>
<dbReference type="Gene3D" id="2.60.120.650">
    <property type="entry name" value="Cupin"/>
    <property type="match status" value="1"/>
</dbReference>
<dbReference type="GO" id="GO:0000785">
    <property type="term" value="C:chromatin"/>
    <property type="evidence" value="ECO:0007669"/>
    <property type="project" value="TreeGrafter"/>
</dbReference>
<dbReference type="SUPFAM" id="SSF51197">
    <property type="entry name" value="Clavaminate synthase-like"/>
    <property type="match status" value="1"/>
</dbReference>
<evidence type="ECO:0000313" key="8">
    <source>
        <dbReference type="Proteomes" id="UP001237642"/>
    </source>
</evidence>
<dbReference type="GO" id="GO:0031490">
    <property type="term" value="F:chromatin DNA binding"/>
    <property type="evidence" value="ECO:0007669"/>
    <property type="project" value="TreeGrafter"/>
</dbReference>
<dbReference type="SMART" id="SM00558">
    <property type="entry name" value="JmjC"/>
    <property type="match status" value="1"/>
</dbReference>
<dbReference type="GO" id="GO:0003712">
    <property type="term" value="F:transcription coregulator activity"/>
    <property type="evidence" value="ECO:0007669"/>
    <property type="project" value="TreeGrafter"/>
</dbReference>
<gene>
    <name evidence="7" type="ORF">POM88_035261</name>
</gene>
<proteinExistence type="inferred from homology"/>
<dbReference type="PROSITE" id="PS51184">
    <property type="entry name" value="JMJC"/>
    <property type="match status" value="1"/>
</dbReference>
<dbReference type="GO" id="GO:0000118">
    <property type="term" value="C:histone deacetylase complex"/>
    <property type="evidence" value="ECO:0007669"/>
    <property type="project" value="TreeGrafter"/>
</dbReference>
<keyword evidence="8" id="KW-1185">Reference proteome</keyword>
<feature type="compositionally biased region" description="Basic and acidic residues" evidence="5">
    <location>
        <begin position="116"/>
        <end position="134"/>
    </location>
</feature>
<evidence type="ECO:0000256" key="3">
    <source>
        <dbReference type="ARBA" id="ARBA00022723"/>
    </source>
</evidence>
<evidence type="ECO:0000256" key="1">
    <source>
        <dbReference type="ARBA" id="ARBA00004123"/>
    </source>
</evidence>
<evidence type="ECO:0000256" key="5">
    <source>
        <dbReference type="SAM" id="MobiDB-lite"/>
    </source>
</evidence>
<dbReference type="GO" id="GO:0046872">
    <property type="term" value="F:metal ion binding"/>
    <property type="evidence" value="ECO:0007669"/>
    <property type="project" value="UniProtKB-KW"/>
</dbReference>
<comment type="subcellular location">
    <subcellularLocation>
        <location evidence="1">Nucleus</location>
    </subcellularLocation>
</comment>
<dbReference type="Proteomes" id="UP001237642">
    <property type="component" value="Unassembled WGS sequence"/>
</dbReference>
<name>A0AAD8MDX9_9APIA</name>
<feature type="region of interest" description="Disordered" evidence="5">
    <location>
        <begin position="102"/>
        <end position="134"/>
    </location>
</feature>
<reference evidence="7" key="1">
    <citation type="submission" date="2023-02" db="EMBL/GenBank/DDBJ databases">
        <title>Genome of toxic invasive species Heracleum sosnowskyi carries increased number of genes despite the absence of recent whole-genome duplications.</title>
        <authorList>
            <person name="Schelkunov M."/>
            <person name="Shtratnikova V."/>
            <person name="Makarenko M."/>
            <person name="Klepikova A."/>
            <person name="Omelchenko D."/>
            <person name="Novikova G."/>
            <person name="Obukhova E."/>
            <person name="Bogdanov V."/>
            <person name="Penin A."/>
            <person name="Logacheva M."/>
        </authorList>
    </citation>
    <scope>NUCLEOTIDE SEQUENCE</scope>
    <source>
        <strain evidence="7">Hsosn_3</strain>
        <tissue evidence="7">Leaf</tissue>
    </source>
</reference>
<evidence type="ECO:0000313" key="7">
    <source>
        <dbReference type="EMBL" id="KAK1369169.1"/>
    </source>
</evidence>
<dbReference type="GO" id="GO:0006357">
    <property type="term" value="P:regulation of transcription by RNA polymerase II"/>
    <property type="evidence" value="ECO:0007669"/>
    <property type="project" value="TreeGrafter"/>
</dbReference>
<dbReference type="AlphaFoldDB" id="A0AAD8MDX9"/>
<evidence type="ECO:0000259" key="6">
    <source>
        <dbReference type="PROSITE" id="PS51184"/>
    </source>
</evidence>
<dbReference type="EMBL" id="JAUIZM010000008">
    <property type="protein sequence ID" value="KAK1369169.1"/>
    <property type="molecule type" value="Genomic_DNA"/>
</dbReference>
<sequence length="827" mass="94825">MAMMNSVLMEKLQKHPDEEDTLLGNKRGSQRKVGRPRNKMKFFDDLGKQSEDNVKNCGENLVNIVQQDQRSVLDLDEIVRDYSKRISELRAKNIEDICIISSDDDDDDDQNIGHEQNADKDKGHGEHEEYIQREAPLRKRCKKSAMEKYHEKNLDTARKVQSKKRKGKGLTSPGGVACKTVYAKRKGSAVTDENGDPISNMCHQCQRNDKGRVVVCSNCKWKRYCVPCMTKWYPKMTEDDFARLCPVCQVNCNCKSCLRLEVLKKDELMSDLKFTDKEKIQYSKYLIPMLLPFLKQFNEEQMREKYVEANVQGLSLLKLDVKEAKCGLDERIYCDNCKTSIADFHRSCSNCDYDICLICCGEFRDGCLQRFQAEVNIQYEDPGSPYMHGYSKPKSRLRKLDENSGKGCHQKSTLGIQDETSDKDHLKSITQWKSHEDGRIPCPPKTLGGCGEGILELKCVFHKDFVSNLLLAAEELSDKHKLFLETPGQQCSCFDLESKIGIEKINLLKAASREGPSDNYLYCPTAIKNQSHPQILDVAAIDCLNWCELDELGRGDSVTKLHCDISDAVYVLTHVQEVTLTSDQQANIEKLKQLHNAQDEMDFHRTVLNSEEGLGSNSEVAGIVGDNNKRNGEIMNQNLMKQHDVIEEKSRESDEYARNIDVGSLENNIEGIEHPESGALWDIFRRQDSPKLKEYIRKYYKEFRHIYCCPLDEVVHPIHDQTCYLTMEHKRRLKKEYGIEPWTFVQKLGDAVIIPAGCPYQVRNLKSCIKVSAEFVSPENVRECIRFTEEIRLLHPSHSAKGDKLEIKKMILYAMEQAVLDLRNLHV</sequence>
<evidence type="ECO:0000256" key="2">
    <source>
        <dbReference type="ARBA" id="ARBA00006801"/>
    </source>
</evidence>
<evidence type="ECO:0000256" key="4">
    <source>
        <dbReference type="ARBA" id="ARBA00023242"/>
    </source>
</evidence>
<dbReference type="PANTHER" id="PTHR12549">
    <property type="entry name" value="JMJC DOMAIN-CONTAINING HISTONE DEMETHYLATION PROTEIN"/>
    <property type="match status" value="1"/>
</dbReference>
<dbReference type="Pfam" id="PF02373">
    <property type="entry name" value="JmjC"/>
    <property type="match status" value="1"/>
</dbReference>
<comment type="similarity">
    <text evidence="2">Belongs to the JARID1 histone demethylase family.</text>
</comment>
<protein>
    <submittedName>
        <fullName evidence="7">JmjC domain-containing protein</fullName>
    </submittedName>
</protein>
<organism evidence="7 8">
    <name type="scientific">Heracleum sosnowskyi</name>
    <dbReference type="NCBI Taxonomy" id="360622"/>
    <lineage>
        <taxon>Eukaryota</taxon>
        <taxon>Viridiplantae</taxon>
        <taxon>Streptophyta</taxon>
        <taxon>Embryophyta</taxon>
        <taxon>Tracheophyta</taxon>
        <taxon>Spermatophyta</taxon>
        <taxon>Magnoliopsida</taxon>
        <taxon>eudicotyledons</taxon>
        <taxon>Gunneridae</taxon>
        <taxon>Pentapetalae</taxon>
        <taxon>asterids</taxon>
        <taxon>campanulids</taxon>
        <taxon>Apiales</taxon>
        <taxon>Apiaceae</taxon>
        <taxon>Apioideae</taxon>
        <taxon>apioid superclade</taxon>
        <taxon>Tordylieae</taxon>
        <taxon>Tordyliinae</taxon>
        <taxon>Heracleum</taxon>
    </lineage>
</organism>
<keyword evidence="3" id="KW-0479">Metal-binding</keyword>
<comment type="caution">
    <text evidence="7">The sequence shown here is derived from an EMBL/GenBank/DDBJ whole genome shotgun (WGS) entry which is preliminary data.</text>
</comment>
<dbReference type="PANTHER" id="PTHR12549:SF11">
    <property type="entry name" value="LYSINE-SPECIFIC DEMETHYLASE JMJ25"/>
    <property type="match status" value="1"/>
</dbReference>
<feature type="domain" description="JmjC" evidence="6">
    <location>
        <begin position="512"/>
        <end position="792"/>
    </location>
</feature>
<dbReference type="InterPro" id="IPR045109">
    <property type="entry name" value="LSDs-like"/>
</dbReference>